<reference evidence="2" key="1">
    <citation type="journal article" date="2019" name="Int. J. Syst. Evol. Microbiol.">
        <title>The Global Catalogue of Microorganisms (GCM) 10K type strain sequencing project: providing services to taxonomists for standard genome sequencing and annotation.</title>
        <authorList>
            <consortium name="The Broad Institute Genomics Platform"/>
            <consortium name="The Broad Institute Genome Sequencing Center for Infectious Disease"/>
            <person name="Wu L."/>
            <person name="Ma J."/>
        </authorList>
    </citation>
    <scope>NUCLEOTIDE SEQUENCE [LARGE SCALE GENOMIC DNA]</scope>
    <source>
        <strain evidence="2">JCM 19015</strain>
    </source>
</reference>
<accession>A0ABP8YMC3</accession>
<sequence>MRVPEPVDAWWERRRASTGRTVPYAVGTYFHEWHRYPVLVKQYHSDLNRGIVLSQVPLSADVWLQWQCDAGHRFIATPEEQRMRPGAGRRRKSTWCPRCAEGAHERPIGTGAPAPKRKVGPLCTKTPELPPGEAFVSVCAPKAASAAEPALQARLAARLEWDATPNAIRLREPFFDHLEAWPDLVLADLRIAVEFDTVGRYGLEHSGRREAVDERKDRLLRRVGWEVVRVRLDPLPAIGPFDVTGPSISNALIDRVVDRFREIRGPLFVDAYLR</sequence>
<evidence type="ECO:0000313" key="2">
    <source>
        <dbReference type="Proteomes" id="UP001500121"/>
    </source>
</evidence>
<name>A0ABP8YMC3_9MICO</name>
<proteinExistence type="predicted"/>
<protein>
    <recommendedName>
        <fullName evidence="3">Zinc-ribbon domain-containing protein</fullName>
    </recommendedName>
</protein>
<comment type="caution">
    <text evidence="1">The sequence shown here is derived from an EMBL/GenBank/DDBJ whole genome shotgun (WGS) entry which is preliminary data.</text>
</comment>
<evidence type="ECO:0000313" key="1">
    <source>
        <dbReference type="EMBL" id="GAA4734456.1"/>
    </source>
</evidence>
<keyword evidence="2" id="KW-1185">Reference proteome</keyword>
<dbReference type="EMBL" id="BAABLP010000001">
    <property type="protein sequence ID" value="GAA4734456.1"/>
    <property type="molecule type" value="Genomic_DNA"/>
</dbReference>
<dbReference type="Proteomes" id="UP001500121">
    <property type="component" value="Unassembled WGS sequence"/>
</dbReference>
<organism evidence="1 2">
    <name type="scientific">Amnibacterium soli</name>
    <dbReference type="NCBI Taxonomy" id="1282736"/>
    <lineage>
        <taxon>Bacteria</taxon>
        <taxon>Bacillati</taxon>
        <taxon>Actinomycetota</taxon>
        <taxon>Actinomycetes</taxon>
        <taxon>Micrococcales</taxon>
        <taxon>Microbacteriaceae</taxon>
        <taxon>Amnibacterium</taxon>
    </lineage>
</organism>
<gene>
    <name evidence="1" type="ORF">GCM10025783_00050</name>
</gene>
<evidence type="ECO:0008006" key="3">
    <source>
        <dbReference type="Google" id="ProtNLM"/>
    </source>
</evidence>